<dbReference type="InterPro" id="IPR011009">
    <property type="entry name" value="Kinase-like_dom_sf"/>
</dbReference>
<dbReference type="SUPFAM" id="SSF56112">
    <property type="entry name" value="Protein kinase-like (PK-like)"/>
    <property type="match status" value="1"/>
</dbReference>
<evidence type="ECO:0000313" key="2">
    <source>
        <dbReference type="EMBL" id="CAB9498046.1"/>
    </source>
</evidence>
<dbReference type="EMBL" id="CAICTM010000030">
    <property type="protein sequence ID" value="CAB9498046.1"/>
    <property type="molecule type" value="Genomic_DNA"/>
</dbReference>
<reference evidence="2" key="1">
    <citation type="submission" date="2020-06" db="EMBL/GenBank/DDBJ databases">
        <authorList>
            <consortium name="Plant Systems Biology data submission"/>
        </authorList>
    </citation>
    <scope>NUCLEOTIDE SEQUENCE</scope>
    <source>
        <strain evidence="2">D6</strain>
    </source>
</reference>
<dbReference type="Proteomes" id="UP001153069">
    <property type="component" value="Unassembled WGS sequence"/>
</dbReference>
<name>A0A9N8DC65_9STRA</name>
<feature type="region of interest" description="Disordered" evidence="1">
    <location>
        <begin position="79"/>
        <end position="101"/>
    </location>
</feature>
<evidence type="ECO:0000256" key="1">
    <source>
        <dbReference type="SAM" id="MobiDB-lite"/>
    </source>
</evidence>
<organism evidence="2 3">
    <name type="scientific">Seminavis robusta</name>
    <dbReference type="NCBI Taxonomy" id="568900"/>
    <lineage>
        <taxon>Eukaryota</taxon>
        <taxon>Sar</taxon>
        <taxon>Stramenopiles</taxon>
        <taxon>Ochrophyta</taxon>
        <taxon>Bacillariophyta</taxon>
        <taxon>Bacillariophyceae</taxon>
        <taxon>Bacillariophycidae</taxon>
        <taxon>Naviculales</taxon>
        <taxon>Naviculaceae</taxon>
        <taxon>Seminavis</taxon>
    </lineage>
</organism>
<evidence type="ECO:0008006" key="4">
    <source>
        <dbReference type="Google" id="ProtNLM"/>
    </source>
</evidence>
<gene>
    <name evidence="2" type="ORF">SEMRO_30_G019880.1</name>
</gene>
<comment type="caution">
    <text evidence="2">The sequence shown here is derived from an EMBL/GenBank/DDBJ whole genome shotgun (WGS) entry which is preliminary data.</text>
</comment>
<protein>
    <recommendedName>
        <fullName evidence="4">Protein kinase domain-containing protein</fullName>
    </recommendedName>
</protein>
<feature type="compositionally biased region" description="Low complexity" evidence="1">
    <location>
        <begin position="82"/>
        <end position="98"/>
    </location>
</feature>
<accession>A0A9N8DC65</accession>
<keyword evidence="3" id="KW-1185">Reference proteome</keyword>
<proteinExistence type="predicted"/>
<sequence>MIAPSNPRRKETALTRPPETVASLLANADKILSDVDKSSLMRVREKRLYPTFDASEVDTGEVLGIGGFGVVSEVSDIRVDRSQPQSDGESDSQDSQGSKCAGIGHLPTVTIELHPEHHDHQDRHYEVATAKRQIASRVMRSGKARYAIKKLNPALSELDRTRGMIDMALEIKYLSVLWHPNIVKMRGVCTGDMLHPSPSSSWTVFLRP</sequence>
<dbReference type="AlphaFoldDB" id="A0A9N8DC65"/>
<dbReference type="Gene3D" id="3.30.200.20">
    <property type="entry name" value="Phosphorylase Kinase, domain 1"/>
    <property type="match status" value="1"/>
</dbReference>
<evidence type="ECO:0000313" key="3">
    <source>
        <dbReference type="Proteomes" id="UP001153069"/>
    </source>
</evidence>